<dbReference type="Proteomes" id="UP000636479">
    <property type="component" value="Unassembled WGS sequence"/>
</dbReference>
<gene>
    <name evidence="4" type="ORF">MIND_00782800</name>
</gene>
<dbReference type="RefSeq" id="XP_037220159.1">
    <property type="nucleotide sequence ID" value="XM_037364515.1"/>
</dbReference>
<dbReference type="OrthoDB" id="3032021at2759"/>
<dbReference type="SUPFAM" id="SSF50630">
    <property type="entry name" value="Acid proteases"/>
    <property type="match status" value="1"/>
</dbReference>
<dbReference type="InterPro" id="IPR001969">
    <property type="entry name" value="Aspartic_peptidase_AS"/>
</dbReference>
<evidence type="ECO:0000313" key="4">
    <source>
        <dbReference type="EMBL" id="KAF7302159.1"/>
    </source>
</evidence>
<dbReference type="EMBL" id="JACAZF010000006">
    <property type="protein sequence ID" value="KAF7302159.1"/>
    <property type="molecule type" value="Genomic_DNA"/>
</dbReference>
<name>A0A8H6W1K2_9AGAR</name>
<dbReference type="GO" id="GO:0004190">
    <property type="term" value="F:aspartic-type endopeptidase activity"/>
    <property type="evidence" value="ECO:0007669"/>
    <property type="project" value="UniProtKB-KW"/>
</dbReference>
<proteinExistence type="predicted"/>
<keyword evidence="1" id="KW-0064">Aspartyl protease</keyword>
<dbReference type="Gene3D" id="2.40.70.10">
    <property type="entry name" value="Acid Proteases"/>
    <property type="match status" value="1"/>
</dbReference>
<dbReference type="InterPro" id="IPR021109">
    <property type="entry name" value="Peptidase_aspartic_dom_sf"/>
</dbReference>
<feature type="domain" description="Peptidase A1" evidence="3">
    <location>
        <begin position="164"/>
        <end position="558"/>
    </location>
</feature>
<dbReference type="AlphaFoldDB" id="A0A8H6W1K2"/>
<dbReference type="PROSITE" id="PS00141">
    <property type="entry name" value="ASP_PROTEASE"/>
    <property type="match status" value="1"/>
</dbReference>
<comment type="caution">
    <text evidence="4">The sequence shown here is derived from an EMBL/GenBank/DDBJ whole genome shotgun (WGS) entry which is preliminary data.</text>
</comment>
<dbReference type="PROSITE" id="PS51767">
    <property type="entry name" value="PEPTIDASE_A1"/>
    <property type="match status" value="1"/>
</dbReference>
<feature type="compositionally biased region" description="Polar residues" evidence="2">
    <location>
        <begin position="68"/>
        <end position="89"/>
    </location>
</feature>
<accession>A0A8H6W1K2</accession>
<protein>
    <recommendedName>
        <fullName evidence="3">Peptidase A1 domain-containing protein</fullName>
    </recommendedName>
</protein>
<organism evidence="4 5">
    <name type="scientific">Mycena indigotica</name>
    <dbReference type="NCBI Taxonomy" id="2126181"/>
    <lineage>
        <taxon>Eukaryota</taxon>
        <taxon>Fungi</taxon>
        <taxon>Dikarya</taxon>
        <taxon>Basidiomycota</taxon>
        <taxon>Agaricomycotina</taxon>
        <taxon>Agaricomycetes</taxon>
        <taxon>Agaricomycetidae</taxon>
        <taxon>Agaricales</taxon>
        <taxon>Marasmiineae</taxon>
        <taxon>Mycenaceae</taxon>
        <taxon>Mycena</taxon>
    </lineage>
</organism>
<keyword evidence="1" id="KW-0378">Hydrolase</keyword>
<dbReference type="InterPro" id="IPR033121">
    <property type="entry name" value="PEPTIDASE_A1"/>
</dbReference>
<sequence length="561" mass="62515">MSEPLLFEIKAFPRSSNSKWHLRSLIAAVEKHKVVKPDEHAWGIFYDPFIGTACFHAPTQPGDGPRSLSANSQDRSESQIEATHSSGSDSVPCRSEFQSRWALAAQSPLVIRTASITALRDGETNEPEHIQGQMIPLEQRKLPADGLHYVRMASHQENPKEMAHTGITPIRSRTKWPKLLVDTGCSVTWMYHPDAVLLTVQVNDSESNLRTSTKFVKSNHVTKLERHDRAISFSGHAEATQPGKVYRLSFPDSFHANLQLFRGPLSLLQKFDWERESFDFHCLEDMVFGLATAATLETTKNWKPPTSLQHATQGHRRFRHHDQMDGILGLALAYDTSPFELAAAPPDLFVPKFCQSIGFEVSRFTIALGIGEQTSWMILGPNNNDPKQRREHDRIAHDTWSPWMECNSQLKHWTVKLFGVTVGNQPTVVFPSGLDMAIDTGSQLSVFPPSVCKGLFKAMGEMGFTAYGLGEVALNNPALAKTKVTFILAEGYQITLPSLEPLIDVDSSQNQGSAICTFHAGAIENEKYGLFGNSLLRGLVIEFEHSRRSFMGGRIRVALRA</sequence>
<evidence type="ECO:0000313" key="5">
    <source>
        <dbReference type="Proteomes" id="UP000636479"/>
    </source>
</evidence>
<dbReference type="GO" id="GO:0006508">
    <property type="term" value="P:proteolysis"/>
    <property type="evidence" value="ECO:0007669"/>
    <property type="project" value="InterPro"/>
</dbReference>
<evidence type="ECO:0000256" key="2">
    <source>
        <dbReference type="SAM" id="MobiDB-lite"/>
    </source>
</evidence>
<dbReference type="GeneID" id="59347031"/>
<feature type="region of interest" description="Disordered" evidence="2">
    <location>
        <begin position="57"/>
        <end position="93"/>
    </location>
</feature>
<dbReference type="Pfam" id="PF00026">
    <property type="entry name" value="Asp"/>
    <property type="match status" value="1"/>
</dbReference>
<keyword evidence="1" id="KW-0645">Protease</keyword>
<evidence type="ECO:0000256" key="1">
    <source>
        <dbReference type="ARBA" id="ARBA00022750"/>
    </source>
</evidence>
<keyword evidence="5" id="KW-1185">Reference proteome</keyword>
<evidence type="ECO:0000259" key="3">
    <source>
        <dbReference type="PROSITE" id="PS51767"/>
    </source>
</evidence>
<reference evidence="4" key="1">
    <citation type="submission" date="2020-05" db="EMBL/GenBank/DDBJ databases">
        <title>Mycena genomes resolve the evolution of fungal bioluminescence.</title>
        <authorList>
            <person name="Tsai I.J."/>
        </authorList>
    </citation>
    <scope>NUCLEOTIDE SEQUENCE</scope>
    <source>
        <strain evidence="4">171206Taipei</strain>
    </source>
</reference>